<keyword evidence="1" id="KW-0812">Transmembrane</keyword>
<evidence type="ECO:0000313" key="2">
    <source>
        <dbReference type="EMBL" id="KAJ8709951.1"/>
    </source>
</evidence>
<dbReference type="AlphaFoldDB" id="A0AAD7YCA8"/>
<sequence>MSIIYATRSTKLVHNALKSWIEELRSLEFVDDVVDEYWDRMFQSYVDVIQVFGIVEKTHHRLVLLYIIHTSSNTLLDIWLRIDLRAAATDSNDFQYAFFTCLCLTWTVKNLVLLLSLSLATEKFYSGMTEVQNTCIKIITSKRCSVISQMWLVKNTTLQILLCIESEKFYATMTEVQSVCALLKSGGCTDKQRRICKNIQRQQVASFRKLNVFGLLVIDATLLYQIYNVVTTYTLTLLQFDLS</sequence>
<name>A0AAD7YCA8_MYTSE</name>
<protein>
    <submittedName>
        <fullName evidence="2">Uncharacterized protein</fullName>
    </submittedName>
</protein>
<organism evidence="2 3">
    <name type="scientific">Mythimna separata</name>
    <name type="common">Oriental armyworm</name>
    <name type="synonym">Pseudaletia separata</name>
    <dbReference type="NCBI Taxonomy" id="271217"/>
    <lineage>
        <taxon>Eukaryota</taxon>
        <taxon>Metazoa</taxon>
        <taxon>Ecdysozoa</taxon>
        <taxon>Arthropoda</taxon>
        <taxon>Hexapoda</taxon>
        <taxon>Insecta</taxon>
        <taxon>Pterygota</taxon>
        <taxon>Neoptera</taxon>
        <taxon>Endopterygota</taxon>
        <taxon>Lepidoptera</taxon>
        <taxon>Glossata</taxon>
        <taxon>Ditrysia</taxon>
        <taxon>Noctuoidea</taxon>
        <taxon>Noctuidae</taxon>
        <taxon>Noctuinae</taxon>
        <taxon>Hadenini</taxon>
        <taxon>Mythimna</taxon>
    </lineage>
</organism>
<feature type="transmembrane region" description="Helical" evidence="1">
    <location>
        <begin position="210"/>
        <end position="227"/>
    </location>
</feature>
<keyword evidence="1" id="KW-1133">Transmembrane helix</keyword>
<evidence type="ECO:0000313" key="3">
    <source>
        <dbReference type="Proteomes" id="UP001231518"/>
    </source>
</evidence>
<comment type="caution">
    <text evidence="2">The sequence shown here is derived from an EMBL/GenBank/DDBJ whole genome shotgun (WGS) entry which is preliminary data.</text>
</comment>
<keyword evidence="3" id="KW-1185">Reference proteome</keyword>
<feature type="transmembrane region" description="Helical" evidence="1">
    <location>
        <begin position="94"/>
        <end position="120"/>
    </location>
</feature>
<accession>A0AAD7YCA8</accession>
<feature type="transmembrane region" description="Helical" evidence="1">
    <location>
        <begin position="62"/>
        <end position="82"/>
    </location>
</feature>
<proteinExistence type="predicted"/>
<keyword evidence="1" id="KW-0472">Membrane</keyword>
<reference evidence="2" key="1">
    <citation type="submission" date="2023-03" db="EMBL/GenBank/DDBJ databases">
        <title>Chromosome-level genomes of two armyworms, Mythimna separata and Mythimna loreyi, provide insights into the biosynthesis and reception of sex pheromones.</title>
        <authorList>
            <person name="Zhao H."/>
        </authorList>
    </citation>
    <scope>NUCLEOTIDE SEQUENCE</scope>
    <source>
        <strain evidence="2">BeijingLab</strain>
        <tissue evidence="2">Pupa</tissue>
    </source>
</reference>
<gene>
    <name evidence="2" type="ORF">PYW07_009317</name>
</gene>
<dbReference type="Proteomes" id="UP001231518">
    <property type="component" value="Chromosome 23"/>
</dbReference>
<evidence type="ECO:0000256" key="1">
    <source>
        <dbReference type="SAM" id="Phobius"/>
    </source>
</evidence>
<dbReference type="EMBL" id="JARGEI010000023">
    <property type="protein sequence ID" value="KAJ8709951.1"/>
    <property type="molecule type" value="Genomic_DNA"/>
</dbReference>